<accession>A0ABR6WNH2</accession>
<name>A0ABR6WNH2_9FIRM</name>
<feature type="domain" description="Transposase DDE" evidence="1">
    <location>
        <begin position="1"/>
        <end position="57"/>
    </location>
</feature>
<dbReference type="Proteomes" id="UP000653358">
    <property type="component" value="Unassembled WGS sequence"/>
</dbReference>
<dbReference type="InterPro" id="IPR025668">
    <property type="entry name" value="Tnp_DDE_dom"/>
</dbReference>
<evidence type="ECO:0000313" key="3">
    <source>
        <dbReference type="Proteomes" id="UP000653358"/>
    </source>
</evidence>
<comment type="caution">
    <text evidence="2">The sequence shown here is derived from an EMBL/GenBank/DDBJ whole genome shotgun (WGS) entry which is preliminary data.</text>
</comment>
<sequence length="58" mass="6941">MRRLVLPKIYQKSRLLTLRLLLIKVAGRLLRFGRSTWLKLSSSFPYLELFHDLLVKLE</sequence>
<gene>
    <name evidence="2" type="ORF">GH807_11705</name>
</gene>
<organism evidence="2 3">
    <name type="scientific">Acetobacterium tundrae</name>
    <dbReference type="NCBI Taxonomy" id="132932"/>
    <lineage>
        <taxon>Bacteria</taxon>
        <taxon>Bacillati</taxon>
        <taxon>Bacillota</taxon>
        <taxon>Clostridia</taxon>
        <taxon>Eubacteriales</taxon>
        <taxon>Eubacteriaceae</taxon>
        <taxon>Acetobacterium</taxon>
    </lineage>
</organism>
<proteinExistence type="predicted"/>
<reference evidence="2 3" key="1">
    <citation type="journal article" date="2020" name="mSystems">
        <title>Defining Genomic and Predicted Metabolic Features of the Acetobacterium Genus.</title>
        <authorList>
            <person name="Ross D.E."/>
            <person name="Marshall C.W."/>
            <person name="Gulliver D."/>
            <person name="May H.D."/>
            <person name="Norman R.S."/>
        </authorList>
    </citation>
    <scope>NUCLEOTIDE SEQUENCE [LARGE SCALE GENOMIC DNA]</scope>
    <source>
        <strain evidence="2 3">DSM 9173</strain>
    </source>
</reference>
<evidence type="ECO:0000259" key="1">
    <source>
        <dbReference type="Pfam" id="PF13701"/>
    </source>
</evidence>
<protein>
    <recommendedName>
        <fullName evidence="1">Transposase DDE domain-containing protein</fullName>
    </recommendedName>
</protein>
<dbReference type="EMBL" id="WJBB01000014">
    <property type="protein sequence ID" value="MBC3797710.1"/>
    <property type="molecule type" value="Genomic_DNA"/>
</dbReference>
<keyword evidence="3" id="KW-1185">Reference proteome</keyword>
<evidence type="ECO:0000313" key="2">
    <source>
        <dbReference type="EMBL" id="MBC3797710.1"/>
    </source>
</evidence>
<dbReference type="Pfam" id="PF13701">
    <property type="entry name" value="DDE_Tnp_1_4"/>
    <property type="match status" value="1"/>
</dbReference>